<dbReference type="EMBL" id="PVMZ01000003">
    <property type="protein sequence ID" value="PRX23655.1"/>
    <property type="molecule type" value="Genomic_DNA"/>
</dbReference>
<gene>
    <name evidence="1" type="ORF">CLV67_103404</name>
</gene>
<name>A0A2T0KJF1_9ACTN</name>
<reference evidence="1 2" key="1">
    <citation type="submission" date="2018-03" db="EMBL/GenBank/DDBJ databases">
        <title>Genomic Encyclopedia of Archaeal and Bacterial Type Strains, Phase II (KMG-II): from individual species to whole genera.</title>
        <authorList>
            <person name="Goeker M."/>
        </authorList>
    </citation>
    <scope>NUCLEOTIDE SEQUENCE [LARGE SCALE GENOMIC DNA]</scope>
    <source>
        <strain evidence="1 2">DSM 43146</strain>
    </source>
</reference>
<sequence length="174" mass="20214">MDDLIVFLRARLDEDEQVAREASRRKHDGWTPSGEHWQWVEPDQDQVLTLDPVAEECLNDYGRADLRSVEEYPVGSGLGDLPHFVVRSEEVRTLDAMHIARWDPARVLTEVEAKRKLIELHEDVRGDEDQIDGEWGNGRWSWDDPSRTSVKMLKALAQPYAGHPDYREEWRPAE</sequence>
<organism evidence="1 2">
    <name type="scientific">Actinoplanes italicus</name>
    <dbReference type="NCBI Taxonomy" id="113567"/>
    <lineage>
        <taxon>Bacteria</taxon>
        <taxon>Bacillati</taxon>
        <taxon>Actinomycetota</taxon>
        <taxon>Actinomycetes</taxon>
        <taxon>Micromonosporales</taxon>
        <taxon>Micromonosporaceae</taxon>
        <taxon>Actinoplanes</taxon>
    </lineage>
</organism>
<proteinExistence type="predicted"/>
<dbReference type="InterPro" id="IPR046193">
    <property type="entry name" value="DUF6221"/>
</dbReference>
<dbReference type="AlphaFoldDB" id="A0A2T0KJF1"/>
<dbReference type="Proteomes" id="UP000239415">
    <property type="component" value="Unassembled WGS sequence"/>
</dbReference>
<evidence type="ECO:0000313" key="1">
    <source>
        <dbReference type="EMBL" id="PRX23655.1"/>
    </source>
</evidence>
<accession>A0A2T0KJF1</accession>
<dbReference type="RefSeq" id="WP_106316823.1">
    <property type="nucleotide sequence ID" value="NZ_BOMO01000042.1"/>
</dbReference>
<dbReference type="OrthoDB" id="4290974at2"/>
<keyword evidence="2" id="KW-1185">Reference proteome</keyword>
<protein>
    <submittedName>
        <fullName evidence="1">Uncharacterized protein</fullName>
    </submittedName>
</protein>
<evidence type="ECO:0000313" key="2">
    <source>
        <dbReference type="Proteomes" id="UP000239415"/>
    </source>
</evidence>
<dbReference type="Pfam" id="PF19730">
    <property type="entry name" value="DUF6221"/>
    <property type="match status" value="1"/>
</dbReference>
<comment type="caution">
    <text evidence="1">The sequence shown here is derived from an EMBL/GenBank/DDBJ whole genome shotgun (WGS) entry which is preliminary data.</text>
</comment>